<proteinExistence type="predicted"/>
<protein>
    <submittedName>
        <fullName evidence="1">Uncharacterized protein</fullName>
    </submittedName>
</protein>
<sequence>MEVVFGSLQYYYHNIVVLGFSTSVDISMTPRGSHHSPPRVATLG</sequence>
<gene>
    <name evidence="1" type="ORF">OOW_P131scaffold01684g18</name>
</gene>
<evidence type="ECO:0000313" key="1">
    <source>
        <dbReference type="EMBL" id="ELQ58165.1"/>
    </source>
</evidence>
<accession>L7IS87</accession>
<reference evidence="1" key="1">
    <citation type="journal article" date="2012" name="PLoS Genet.">
        <title>Comparative analysis of the genomes of two field isolates of the rice blast fungus Magnaporthe oryzae.</title>
        <authorList>
            <person name="Xue M."/>
            <person name="Yang J."/>
            <person name="Li Z."/>
            <person name="Hu S."/>
            <person name="Yao N."/>
            <person name="Dean R.A."/>
            <person name="Zhao W."/>
            <person name="Shen M."/>
            <person name="Zhang H."/>
            <person name="Li C."/>
            <person name="Liu L."/>
            <person name="Cao L."/>
            <person name="Xu X."/>
            <person name="Xing Y."/>
            <person name="Hsiang T."/>
            <person name="Zhang Z."/>
            <person name="Xu J.R."/>
            <person name="Peng Y.L."/>
        </authorList>
    </citation>
    <scope>NUCLEOTIDE SEQUENCE [LARGE SCALE GENOMIC DNA]</scope>
    <source>
        <strain evidence="1">P131</strain>
    </source>
</reference>
<name>L7IS87_PYRO1</name>
<dbReference type="EMBL" id="JH795707">
    <property type="protein sequence ID" value="ELQ58165.1"/>
    <property type="molecule type" value="Genomic_DNA"/>
</dbReference>
<organism>
    <name type="scientific">Pyricularia oryzae (strain P131)</name>
    <name type="common">Rice blast fungus</name>
    <name type="synonym">Magnaporthe oryzae</name>
    <dbReference type="NCBI Taxonomy" id="1143193"/>
    <lineage>
        <taxon>Eukaryota</taxon>
        <taxon>Fungi</taxon>
        <taxon>Dikarya</taxon>
        <taxon>Ascomycota</taxon>
        <taxon>Pezizomycotina</taxon>
        <taxon>Sordariomycetes</taxon>
        <taxon>Sordariomycetidae</taxon>
        <taxon>Magnaporthales</taxon>
        <taxon>Pyriculariaceae</taxon>
        <taxon>Pyricularia</taxon>
    </lineage>
</organism>
<dbReference type="AlphaFoldDB" id="L7IS87"/>